<organism evidence="4 5">
    <name type="scientific">Aureimonas pseudogalii</name>
    <dbReference type="NCBI Taxonomy" id="1744844"/>
    <lineage>
        <taxon>Bacteria</taxon>
        <taxon>Pseudomonadati</taxon>
        <taxon>Pseudomonadota</taxon>
        <taxon>Alphaproteobacteria</taxon>
        <taxon>Hyphomicrobiales</taxon>
        <taxon>Aurantimonadaceae</taxon>
        <taxon>Aureimonas</taxon>
    </lineage>
</organism>
<comment type="caution">
    <text evidence="4">The sequence shown here is derived from an EMBL/GenBank/DDBJ whole genome shotgun (WGS) entry which is preliminary data.</text>
</comment>
<name>A0A7W6MK36_9HYPH</name>
<accession>A0A7W6MK36</accession>
<evidence type="ECO:0000256" key="1">
    <source>
        <dbReference type="ARBA" id="ARBA00022651"/>
    </source>
</evidence>
<evidence type="ECO:0000313" key="5">
    <source>
        <dbReference type="Proteomes" id="UP000542776"/>
    </source>
</evidence>
<feature type="domain" description="Glucosamine inositolphosphorylceramide transferase 1 N-terminal" evidence="3">
    <location>
        <begin position="246"/>
        <end position="465"/>
    </location>
</feature>
<evidence type="ECO:0000259" key="3">
    <source>
        <dbReference type="Pfam" id="PF24793"/>
    </source>
</evidence>
<dbReference type="EMBL" id="JACIEK010000006">
    <property type="protein sequence ID" value="MBB3998788.1"/>
    <property type="molecule type" value="Genomic_DNA"/>
</dbReference>
<dbReference type="InterPro" id="IPR023296">
    <property type="entry name" value="Glyco_hydro_beta-prop_sf"/>
</dbReference>
<dbReference type="PANTHER" id="PTHR43772">
    <property type="entry name" value="ENDO-1,4-BETA-XYLANASE"/>
    <property type="match status" value="1"/>
</dbReference>
<gene>
    <name evidence="4" type="ORF">GGR04_002636</name>
</gene>
<dbReference type="AlphaFoldDB" id="A0A7W6MK36"/>
<dbReference type="InterPro" id="IPR052176">
    <property type="entry name" value="Glycosyl_Hydrlase_43_Enz"/>
</dbReference>
<dbReference type="Pfam" id="PF24793">
    <property type="entry name" value="GINT1_N"/>
    <property type="match status" value="1"/>
</dbReference>
<dbReference type="GO" id="GO:0045493">
    <property type="term" value="P:xylan catabolic process"/>
    <property type="evidence" value="ECO:0007669"/>
    <property type="project" value="UniProtKB-KW"/>
</dbReference>
<dbReference type="Gene3D" id="2.115.10.20">
    <property type="entry name" value="Glycosyl hydrolase domain, family 43"/>
    <property type="match status" value="1"/>
</dbReference>
<keyword evidence="1" id="KW-0624">Polysaccharide degradation</keyword>
<keyword evidence="1" id="KW-0858">Xylan degradation</keyword>
<keyword evidence="5" id="KW-1185">Reference proteome</keyword>
<dbReference type="PANTHER" id="PTHR43772:SF2">
    <property type="entry name" value="PUTATIVE (AFU_ORTHOLOGUE AFUA_2G04480)-RELATED"/>
    <property type="match status" value="1"/>
</dbReference>
<proteinExistence type="predicted"/>
<dbReference type="SUPFAM" id="SSF75005">
    <property type="entry name" value="Arabinanase/levansucrase/invertase"/>
    <property type="match status" value="1"/>
</dbReference>
<dbReference type="RefSeq" id="WP_183200309.1">
    <property type="nucleotide sequence ID" value="NZ_JACIEK010000006.1"/>
</dbReference>
<reference evidence="4 5" key="1">
    <citation type="submission" date="2020-08" db="EMBL/GenBank/DDBJ databases">
        <title>Genomic Encyclopedia of Type Strains, Phase IV (KMG-IV): sequencing the most valuable type-strain genomes for metagenomic binning, comparative biology and taxonomic classification.</title>
        <authorList>
            <person name="Goeker M."/>
        </authorList>
    </citation>
    <scope>NUCLEOTIDE SEQUENCE [LARGE SCALE GENOMIC DNA]</scope>
    <source>
        <strain evidence="4 5">DSM 102238</strain>
    </source>
</reference>
<keyword evidence="2" id="KW-0119">Carbohydrate metabolism</keyword>
<dbReference type="InterPro" id="IPR056442">
    <property type="entry name" value="GINT1_N"/>
</dbReference>
<dbReference type="Proteomes" id="UP000542776">
    <property type="component" value="Unassembled WGS sequence"/>
</dbReference>
<evidence type="ECO:0000313" key="4">
    <source>
        <dbReference type="EMBL" id="MBB3998788.1"/>
    </source>
</evidence>
<evidence type="ECO:0000256" key="2">
    <source>
        <dbReference type="ARBA" id="ARBA00023277"/>
    </source>
</evidence>
<sequence length="498" mass="54686">MIVDLVVDADGFYPWMRRLADELAMTHDVRVRRSGGGEPLPSVVATLLALEDIVYRRQTRRHRRLPAEGLTNGDAEIADVALLLGRERTVSPARLVLRPRFAGGLGDLAIFDALLAGVSPPIVIEDVAGGVALSSGTASLETADCLLAGLDSIGSRTALLLEQAIRRPAPPSRAAASLRAADAIGPARAAKSLARGLASRSARALYRLCCHAPHWRIGWRLTDEDVWSRRDLGGTRWTALPDPGHRFYADPFAIVWQGRHFLFFEDLDHRTGKGIISFAEIVDGVPGPVTPVLEEAWHLSYPFLFERNGEIFMIPESSACRDVAVYRAVEFPHRWERHAQLLSGVEAADATLVEHGDRWWMFAVTRPNTGGYSDTLSIWHAPDPFGPWQAHAGNPLLIDPATARPAGQFVRIGGQLMRPVQDCTDGYGAALGLACVDRLDVEGFSQTVETILRPGTHWPGRKLHTLNKAARLEVIDGCILRPKVRSMATLADRFYRPD</sequence>
<protein>
    <recommendedName>
        <fullName evidence="3">Glucosamine inositolphosphorylceramide transferase 1 N-terminal domain-containing protein</fullName>
    </recommendedName>
</protein>